<feature type="transmembrane region" description="Helical" evidence="5">
    <location>
        <begin position="173"/>
        <end position="196"/>
    </location>
</feature>
<keyword evidence="4 5" id="KW-0472">Membrane</keyword>
<dbReference type="STRING" id="1280514.AXFE_29420"/>
<name>A0A0D8HEH0_9ACTN</name>
<keyword evidence="8" id="KW-1185">Reference proteome</keyword>
<dbReference type="CDD" id="cd03386">
    <property type="entry name" value="PAP2_Aur1_like"/>
    <property type="match status" value="1"/>
</dbReference>
<reference evidence="7 8" key="1">
    <citation type="submission" date="2015-01" db="EMBL/GenBank/DDBJ databases">
        <title>Draft genome of the acidophilic iron oxidizer Acidithrix ferrooxidans strain Py-F3.</title>
        <authorList>
            <person name="Poehlein A."/>
            <person name="Eisen S."/>
            <person name="Schloemann M."/>
            <person name="Johnson B.D."/>
            <person name="Daniel R."/>
            <person name="Muehling M."/>
        </authorList>
    </citation>
    <scope>NUCLEOTIDE SEQUENCE [LARGE SCALE GENOMIC DNA]</scope>
    <source>
        <strain evidence="7 8">Py-F3</strain>
    </source>
</reference>
<dbReference type="PANTHER" id="PTHR31310">
    <property type="match status" value="1"/>
</dbReference>
<evidence type="ECO:0000256" key="3">
    <source>
        <dbReference type="ARBA" id="ARBA00022989"/>
    </source>
</evidence>
<dbReference type="OrthoDB" id="5241565at2"/>
<dbReference type="Pfam" id="PF14378">
    <property type="entry name" value="PAP2_3"/>
    <property type="match status" value="1"/>
</dbReference>
<feature type="domain" description="Inositolphosphotransferase Aur1/Ipt1" evidence="6">
    <location>
        <begin position="59"/>
        <end position="238"/>
    </location>
</feature>
<accession>A0A0D8HEH0</accession>
<gene>
    <name evidence="7" type="ORF">AXFE_29420</name>
</gene>
<dbReference type="RefSeq" id="WP_152626112.1">
    <property type="nucleotide sequence ID" value="NZ_JXYS01000093.1"/>
</dbReference>
<evidence type="ECO:0000313" key="8">
    <source>
        <dbReference type="Proteomes" id="UP000032360"/>
    </source>
</evidence>
<dbReference type="GO" id="GO:0016020">
    <property type="term" value="C:membrane"/>
    <property type="evidence" value="ECO:0007669"/>
    <property type="project" value="UniProtKB-SubCell"/>
</dbReference>
<feature type="transmembrane region" description="Helical" evidence="5">
    <location>
        <begin position="20"/>
        <end position="36"/>
    </location>
</feature>
<evidence type="ECO:0000259" key="6">
    <source>
        <dbReference type="Pfam" id="PF14378"/>
    </source>
</evidence>
<dbReference type="AlphaFoldDB" id="A0A0D8HEH0"/>
<comment type="subcellular location">
    <subcellularLocation>
        <location evidence="1">Membrane</location>
        <topology evidence="1">Multi-pass membrane protein</topology>
    </subcellularLocation>
</comment>
<evidence type="ECO:0000256" key="1">
    <source>
        <dbReference type="ARBA" id="ARBA00004141"/>
    </source>
</evidence>
<dbReference type="Proteomes" id="UP000032360">
    <property type="component" value="Unassembled WGS sequence"/>
</dbReference>
<keyword evidence="3 5" id="KW-1133">Transmembrane helix</keyword>
<dbReference type="InterPro" id="IPR052185">
    <property type="entry name" value="IPC_Synthase-Related"/>
</dbReference>
<protein>
    <recommendedName>
        <fullName evidence="6">Inositolphosphotransferase Aur1/Ipt1 domain-containing protein</fullName>
    </recommendedName>
</protein>
<evidence type="ECO:0000256" key="5">
    <source>
        <dbReference type="SAM" id="Phobius"/>
    </source>
</evidence>
<comment type="caution">
    <text evidence="7">The sequence shown here is derived from an EMBL/GenBank/DDBJ whole genome shotgun (WGS) entry which is preliminary data.</text>
</comment>
<organism evidence="7 8">
    <name type="scientific">Acidithrix ferrooxidans</name>
    <dbReference type="NCBI Taxonomy" id="1280514"/>
    <lineage>
        <taxon>Bacteria</taxon>
        <taxon>Bacillati</taxon>
        <taxon>Actinomycetota</taxon>
        <taxon>Acidimicrobiia</taxon>
        <taxon>Acidimicrobiales</taxon>
        <taxon>Acidimicrobiaceae</taxon>
        <taxon>Acidithrix</taxon>
    </lineage>
</organism>
<evidence type="ECO:0000256" key="4">
    <source>
        <dbReference type="ARBA" id="ARBA00023136"/>
    </source>
</evidence>
<feature type="transmembrane region" description="Helical" evidence="5">
    <location>
        <begin position="120"/>
        <end position="138"/>
    </location>
</feature>
<evidence type="ECO:0000313" key="7">
    <source>
        <dbReference type="EMBL" id="KJF16207.1"/>
    </source>
</evidence>
<feature type="transmembrane region" description="Helical" evidence="5">
    <location>
        <begin position="203"/>
        <end position="225"/>
    </location>
</feature>
<proteinExistence type="predicted"/>
<sequence length="268" mass="30874">MAESRFSKLAPRKVVNGKTIRFWNQLILILVIYFGYELTSSLASGATSVARTNAIREVNIEKFFGFFFESSFQKYFLDHAIWLIKLADIYYTTVHFLLPVLVLVLLFWRYPHRYILWRNTMALLNGFALIVFIVLPVMPPRLLPRSYHFVDTQAVIGGAGTLDATLMKDAGNLYAAMPSLHMAWALWCTFAIVCVVRKRWLKVLLLLHPIITIFVVIVTANHFWIDLVGGFIDFYISYFIAGGRKLEFWNERGRFSDLQSLTTRGASK</sequence>
<dbReference type="EMBL" id="JXYS01000093">
    <property type="protein sequence ID" value="KJF16207.1"/>
    <property type="molecule type" value="Genomic_DNA"/>
</dbReference>
<keyword evidence="2 5" id="KW-0812">Transmembrane</keyword>
<feature type="transmembrane region" description="Helical" evidence="5">
    <location>
        <begin position="89"/>
        <end position="108"/>
    </location>
</feature>
<dbReference type="InterPro" id="IPR026841">
    <property type="entry name" value="Aur1/Ipt1"/>
</dbReference>
<dbReference type="PANTHER" id="PTHR31310:SF7">
    <property type="entry name" value="PA-PHOSPHATASE RELATED-FAMILY PROTEIN DDB_G0268928"/>
    <property type="match status" value="1"/>
</dbReference>
<evidence type="ECO:0000256" key="2">
    <source>
        <dbReference type="ARBA" id="ARBA00022692"/>
    </source>
</evidence>